<dbReference type="Proteomes" id="UP000784294">
    <property type="component" value="Unassembled WGS sequence"/>
</dbReference>
<keyword evidence="2" id="KW-1185">Reference proteome</keyword>
<sequence length="136" mass="15144">MHPHSVWMQLKGRAVGLDADTRTTMTMANINCQNDPINPNNRVAITHFGMATPICGQSSGGWGNRVGLILSLSNFLLPPDSLLGHGYRLMFNRGAQSEPNWAGALGRREEQAPMLQWEMGFDSWHLDFETICRSSM</sequence>
<gene>
    <name evidence="1" type="ORF">PXEA_LOCUS27285</name>
</gene>
<dbReference type="EMBL" id="CAAALY010246533">
    <property type="protein sequence ID" value="VEL33845.1"/>
    <property type="molecule type" value="Genomic_DNA"/>
</dbReference>
<evidence type="ECO:0000313" key="2">
    <source>
        <dbReference type="Proteomes" id="UP000784294"/>
    </source>
</evidence>
<accession>A0A3S5FFT7</accession>
<proteinExistence type="predicted"/>
<reference evidence="1" key="1">
    <citation type="submission" date="2018-11" db="EMBL/GenBank/DDBJ databases">
        <authorList>
            <consortium name="Pathogen Informatics"/>
        </authorList>
    </citation>
    <scope>NUCLEOTIDE SEQUENCE</scope>
</reference>
<evidence type="ECO:0000313" key="1">
    <source>
        <dbReference type="EMBL" id="VEL33845.1"/>
    </source>
</evidence>
<dbReference type="AlphaFoldDB" id="A0A3S5FFT7"/>
<comment type="caution">
    <text evidence="1">The sequence shown here is derived from an EMBL/GenBank/DDBJ whole genome shotgun (WGS) entry which is preliminary data.</text>
</comment>
<protein>
    <submittedName>
        <fullName evidence="1">Uncharacterized protein</fullName>
    </submittedName>
</protein>
<name>A0A3S5FFT7_9PLAT</name>
<organism evidence="1 2">
    <name type="scientific">Protopolystoma xenopodis</name>
    <dbReference type="NCBI Taxonomy" id="117903"/>
    <lineage>
        <taxon>Eukaryota</taxon>
        <taxon>Metazoa</taxon>
        <taxon>Spiralia</taxon>
        <taxon>Lophotrochozoa</taxon>
        <taxon>Platyhelminthes</taxon>
        <taxon>Monogenea</taxon>
        <taxon>Polyopisthocotylea</taxon>
        <taxon>Polystomatidea</taxon>
        <taxon>Polystomatidae</taxon>
        <taxon>Protopolystoma</taxon>
    </lineage>
</organism>